<keyword evidence="1" id="KW-1133">Transmembrane helix</keyword>
<evidence type="ECO:0000256" key="1">
    <source>
        <dbReference type="SAM" id="Phobius"/>
    </source>
</evidence>
<gene>
    <name evidence="2" type="ORF">DERYTH_LOCUS11390</name>
</gene>
<reference evidence="2" key="1">
    <citation type="submission" date="2021-06" db="EMBL/GenBank/DDBJ databases">
        <authorList>
            <person name="Kallberg Y."/>
            <person name="Tangrot J."/>
            <person name="Rosling A."/>
        </authorList>
    </citation>
    <scope>NUCLEOTIDE SEQUENCE</scope>
    <source>
        <strain evidence="2">MA453B</strain>
    </source>
</reference>
<sequence length="40" mass="4607">EFHRALVSASSNSDSRSFWSLGSFKIFVLSVILWQYNNNV</sequence>
<keyword evidence="3" id="KW-1185">Reference proteome</keyword>
<feature type="transmembrane region" description="Helical" evidence="1">
    <location>
        <begin position="18"/>
        <end position="36"/>
    </location>
</feature>
<dbReference type="AlphaFoldDB" id="A0A9N9HE86"/>
<protein>
    <submittedName>
        <fullName evidence="2">13905_t:CDS:1</fullName>
    </submittedName>
</protein>
<organism evidence="2 3">
    <name type="scientific">Dentiscutata erythropus</name>
    <dbReference type="NCBI Taxonomy" id="1348616"/>
    <lineage>
        <taxon>Eukaryota</taxon>
        <taxon>Fungi</taxon>
        <taxon>Fungi incertae sedis</taxon>
        <taxon>Mucoromycota</taxon>
        <taxon>Glomeromycotina</taxon>
        <taxon>Glomeromycetes</taxon>
        <taxon>Diversisporales</taxon>
        <taxon>Gigasporaceae</taxon>
        <taxon>Dentiscutata</taxon>
    </lineage>
</organism>
<dbReference type="EMBL" id="CAJVPY010007008">
    <property type="protein sequence ID" value="CAG8673662.1"/>
    <property type="molecule type" value="Genomic_DNA"/>
</dbReference>
<dbReference type="Proteomes" id="UP000789405">
    <property type="component" value="Unassembled WGS sequence"/>
</dbReference>
<proteinExistence type="predicted"/>
<accession>A0A9N9HE86</accession>
<evidence type="ECO:0000313" key="3">
    <source>
        <dbReference type="Proteomes" id="UP000789405"/>
    </source>
</evidence>
<keyword evidence="1" id="KW-0812">Transmembrane</keyword>
<comment type="caution">
    <text evidence="2">The sequence shown here is derived from an EMBL/GenBank/DDBJ whole genome shotgun (WGS) entry which is preliminary data.</text>
</comment>
<keyword evidence="1" id="KW-0472">Membrane</keyword>
<name>A0A9N9HE86_9GLOM</name>
<feature type="non-terminal residue" evidence="2">
    <location>
        <position position="40"/>
    </location>
</feature>
<evidence type="ECO:0000313" key="2">
    <source>
        <dbReference type="EMBL" id="CAG8673662.1"/>
    </source>
</evidence>